<dbReference type="RefSeq" id="WP_059378695.1">
    <property type="nucleotide sequence ID" value="NZ_DF968067.1"/>
</dbReference>
<dbReference type="InterPro" id="IPR036188">
    <property type="entry name" value="FAD/NAD-bd_sf"/>
</dbReference>
<comment type="cofactor">
    <cofactor evidence="6">
        <name>FAD</name>
        <dbReference type="ChEBI" id="CHEBI:57692"/>
    </cofactor>
    <text evidence="6">Binds 1 FAD per subunit.</text>
</comment>
<reference evidence="9 10" key="1">
    <citation type="journal article" date="2015" name="BMC Genomics">
        <title>Comparative genomics of Fructobacillus spp. and Leuconostoc spp. reveals niche-specific evolution of Fructobacillus spp.</title>
        <authorList>
            <person name="Endo A."/>
            <person name="Tanizawa Y."/>
            <person name="Tanaka N."/>
            <person name="Maeno S."/>
            <person name="Kumar H."/>
            <person name="Shiwa Y."/>
            <person name="Okada S."/>
            <person name="Yoshikawa H."/>
            <person name="Dicks L."/>
            <person name="Nakagawa J."/>
            <person name="Arita M."/>
        </authorList>
    </citation>
    <scope>NUCLEOTIDE SEQUENCE [LARGE SCALE GENOMIC DNA]</scope>
    <source>
        <strain evidence="9 10">DSM 15468</strain>
    </source>
</reference>
<dbReference type="STRING" id="220714.SAMN05660469_0970"/>
<feature type="binding site" evidence="6">
    <location>
        <position position="87"/>
    </location>
    <ligand>
        <name>FAD</name>
        <dbReference type="ChEBI" id="CHEBI:57692"/>
    </ligand>
</feature>
<dbReference type="InterPro" id="IPR023753">
    <property type="entry name" value="FAD/NAD-binding_dom"/>
</dbReference>
<dbReference type="GO" id="GO:0004324">
    <property type="term" value="F:ferredoxin-NADP+ reductase activity"/>
    <property type="evidence" value="ECO:0007669"/>
    <property type="project" value="UniProtKB-UniRule"/>
</dbReference>
<keyword evidence="3 6" id="KW-0274">FAD</keyword>
<comment type="subunit">
    <text evidence="1 6">Homodimer.</text>
</comment>
<evidence type="ECO:0000313" key="9">
    <source>
        <dbReference type="EMBL" id="GAP03209.1"/>
    </source>
</evidence>
<dbReference type="PANTHER" id="PTHR48105">
    <property type="entry name" value="THIOREDOXIN REDUCTASE 1-RELATED-RELATED"/>
    <property type="match status" value="1"/>
</dbReference>
<feature type="binding site" evidence="6">
    <location>
        <position position="122"/>
    </location>
    <ligand>
        <name>FAD</name>
        <dbReference type="ChEBI" id="CHEBI:57692"/>
    </ligand>
</feature>
<keyword evidence="5 6" id="KW-0560">Oxidoreductase</keyword>
<evidence type="ECO:0000256" key="5">
    <source>
        <dbReference type="ARBA" id="ARBA00023002"/>
    </source>
</evidence>
<proteinExistence type="inferred from homology"/>
<feature type="binding site" evidence="6">
    <location>
        <position position="34"/>
    </location>
    <ligand>
        <name>FAD</name>
        <dbReference type="ChEBI" id="CHEBI:57692"/>
    </ligand>
</feature>
<keyword evidence="7" id="KW-0812">Transmembrane</keyword>
<keyword evidence="7" id="KW-0472">Membrane</keyword>
<dbReference type="GO" id="GO:0050660">
    <property type="term" value="F:flavin adenine dinucleotide binding"/>
    <property type="evidence" value="ECO:0007669"/>
    <property type="project" value="UniProtKB-UniRule"/>
</dbReference>
<name>A0A3F3H9R3_9LACO</name>
<dbReference type="InterPro" id="IPR050097">
    <property type="entry name" value="Ferredoxin-NADP_redctase_2"/>
</dbReference>
<feature type="binding site" evidence="6">
    <location>
        <position position="327"/>
    </location>
    <ligand>
        <name>FAD</name>
        <dbReference type="ChEBI" id="CHEBI:57692"/>
    </ligand>
</feature>
<dbReference type="SUPFAM" id="SSF51905">
    <property type="entry name" value="FAD/NAD(P)-binding domain"/>
    <property type="match status" value="1"/>
</dbReference>
<dbReference type="HAMAP" id="MF_01685">
    <property type="entry name" value="FENR2"/>
    <property type="match status" value="1"/>
</dbReference>
<organism evidence="9 10">
    <name type="scientific">Fructobacillus pseudoficulneus</name>
    <dbReference type="NCBI Taxonomy" id="220714"/>
    <lineage>
        <taxon>Bacteria</taxon>
        <taxon>Bacillati</taxon>
        <taxon>Bacillota</taxon>
        <taxon>Bacilli</taxon>
        <taxon>Lactobacillales</taxon>
        <taxon>Lactobacillaceae</taxon>
        <taxon>Fructobacillus</taxon>
    </lineage>
</organism>
<comment type="caution">
    <text evidence="6">Lacks conserved residue(s) required for the propagation of feature annotation.</text>
</comment>
<comment type="catalytic activity">
    <reaction evidence="6">
        <text>2 reduced [2Fe-2S]-[ferredoxin] + NADP(+) + H(+) = 2 oxidized [2Fe-2S]-[ferredoxin] + NADPH</text>
        <dbReference type="Rhea" id="RHEA:20125"/>
        <dbReference type="Rhea" id="RHEA-COMP:10000"/>
        <dbReference type="Rhea" id="RHEA-COMP:10001"/>
        <dbReference type="ChEBI" id="CHEBI:15378"/>
        <dbReference type="ChEBI" id="CHEBI:33737"/>
        <dbReference type="ChEBI" id="CHEBI:33738"/>
        <dbReference type="ChEBI" id="CHEBI:57783"/>
        <dbReference type="ChEBI" id="CHEBI:58349"/>
        <dbReference type="EC" id="1.18.1.2"/>
    </reaction>
</comment>
<gene>
    <name evidence="9" type="ORF">FPFC_050260</name>
</gene>
<dbReference type="OrthoDB" id="9806179at2"/>
<keyword evidence="10" id="KW-1185">Reference proteome</keyword>
<comment type="similarity">
    <text evidence="6">Belongs to the ferredoxin--NADP reductase type 2 family.</text>
</comment>
<evidence type="ECO:0000256" key="4">
    <source>
        <dbReference type="ARBA" id="ARBA00022857"/>
    </source>
</evidence>
<protein>
    <recommendedName>
        <fullName evidence="6">Ferredoxin--NADP reductase</fullName>
        <shortName evidence="6">FNR</shortName>
        <shortName evidence="6">Fd-NADP(+) reductase</shortName>
        <ecNumber evidence="6">1.18.1.2</ecNumber>
    </recommendedName>
</protein>
<feature type="domain" description="FAD/NAD(P)-binding" evidence="8">
    <location>
        <begin position="5"/>
        <end position="311"/>
    </location>
</feature>
<keyword evidence="7" id="KW-1133">Transmembrane helix</keyword>
<feature type="transmembrane region" description="Helical" evidence="7">
    <location>
        <begin position="7"/>
        <end position="25"/>
    </location>
</feature>
<dbReference type="GO" id="GO:0050661">
    <property type="term" value="F:NADP binding"/>
    <property type="evidence" value="ECO:0007669"/>
    <property type="project" value="UniProtKB-UniRule"/>
</dbReference>
<dbReference type="InterPro" id="IPR022890">
    <property type="entry name" value="Fd--NADP_Rdtase_type_2"/>
</dbReference>
<evidence type="ECO:0000259" key="8">
    <source>
        <dbReference type="Pfam" id="PF07992"/>
    </source>
</evidence>
<evidence type="ECO:0000256" key="3">
    <source>
        <dbReference type="ARBA" id="ARBA00022827"/>
    </source>
</evidence>
<dbReference type="Pfam" id="PF07992">
    <property type="entry name" value="Pyr_redox_2"/>
    <property type="match status" value="1"/>
</dbReference>
<dbReference type="PRINTS" id="PR00368">
    <property type="entry name" value="FADPNR"/>
</dbReference>
<evidence type="ECO:0000256" key="7">
    <source>
        <dbReference type="SAM" id="Phobius"/>
    </source>
</evidence>
<feature type="binding site" evidence="6">
    <location>
        <position position="47"/>
    </location>
    <ligand>
        <name>FAD</name>
        <dbReference type="ChEBI" id="CHEBI:57692"/>
    </ligand>
</feature>
<evidence type="ECO:0000256" key="6">
    <source>
        <dbReference type="HAMAP-Rule" id="MF_01685"/>
    </source>
</evidence>
<dbReference type="Gene3D" id="3.50.50.60">
    <property type="entry name" value="FAD/NAD(P)-binding domain"/>
    <property type="match status" value="2"/>
</dbReference>
<dbReference type="PRINTS" id="PR00469">
    <property type="entry name" value="PNDRDTASEII"/>
</dbReference>
<dbReference type="AlphaFoldDB" id="A0A3F3H9R3"/>
<dbReference type="EC" id="1.18.1.2" evidence="6"/>
<keyword evidence="2 6" id="KW-0285">Flavoprotein</keyword>
<evidence type="ECO:0000256" key="2">
    <source>
        <dbReference type="ARBA" id="ARBA00022630"/>
    </source>
</evidence>
<sequence length="332" mass="36153">MEKTYDIIIVGGGPAGMFAAFYASLRNMRVLLLEALTDLGGQIQTLYPDKKIWDVAGVPGISGRGLVEQLQEQLSKFPVDVRTEAKVSDIAWQNDQWQLTVNEGEALYQGRSVILATGKGAFEPRRLQIENEKELEGRGLSYFAPDLSIYRGKKVAVLGGGDAAVDLATQLDGIAAETYLIHRRNQFRALEQAVLGLEKTDVIKKTPLKVAKAVLQEDQQLRLTLEHVKDKSQVEDLLVDQLLVQYGFLTKGQADMGWQVDLDWDAQGIVVEDHIKTKQDRLFAIGDVSSYPGHADLIATGFGQAPAAVNAAIAAIDPGQGGPGHSSSMNID</sequence>
<keyword evidence="4 6" id="KW-0521">NADP</keyword>
<feature type="binding site" evidence="6">
    <location>
        <position position="42"/>
    </location>
    <ligand>
        <name>FAD</name>
        <dbReference type="ChEBI" id="CHEBI:57692"/>
    </ligand>
</feature>
<dbReference type="Proteomes" id="UP000061227">
    <property type="component" value="Unassembled WGS sequence"/>
</dbReference>
<accession>A0A3F3H9R3</accession>
<dbReference type="EMBL" id="DF968067">
    <property type="protein sequence ID" value="GAP03209.1"/>
    <property type="molecule type" value="Genomic_DNA"/>
</dbReference>
<evidence type="ECO:0000256" key="1">
    <source>
        <dbReference type="ARBA" id="ARBA00011738"/>
    </source>
</evidence>
<feature type="binding site" evidence="6">
    <location>
        <position position="287"/>
    </location>
    <ligand>
        <name>FAD</name>
        <dbReference type="ChEBI" id="CHEBI:57692"/>
    </ligand>
</feature>
<evidence type="ECO:0000313" key="10">
    <source>
        <dbReference type="Proteomes" id="UP000061227"/>
    </source>
</evidence>